<proteinExistence type="predicted"/>
<dbReference type="EMBL" id="CDPU01000008">
    <property type="protein sequence ID" value="CEO47766.1"/>
    <property type="molecule type" value="Genomic_DNA"/>
</dbReference>
<evidence type="ECO:0000313" key="2">
    <source>
        <dbReference type="EMBL" id="CEO47766.1"/>
    </source>
</evidence>
<protein>
    <submittedName>
        <fullName evidence="2">Uncharacterized protein</fullName>
    </submittedName>
</protein>
<gene>
    <name evidence="2" type="ORF">BN869_000003821_1</name>
</gene>
<organism evidence="2">
    <name type="scientific">Bionectria ochroleuca</name>
    <name type="common">Gliocladium roseum</name>
    <dbReference type="NCBI Taxonomy" id="29856"/>
    <lineage>
        <taxon>Eukaryota</taxon>
        <taxon>Fungi</taxon>
        <taxon>Dikarya</taxon>
        <taxon>Ascomycota</taxon>
        <taxon>Pezizomycotina</taxon>
        <taxon>Sordariomycetes</taxon>
        <taxon>Hypocreomycetidae</taxon>
        <taxon>Hypocreales</taxon>
        <taxon>Bionectriaceae</taxon>
        <taxon>Clonostachys</taxon>
    </lineage>
</organism>
<evidence type="ECO:0000256" key="1">
    <source>
        <dbReference type="SAM" id="Phobius"/>
    </source>
</evidence>
<keyword evidence="1" id="KW-1133">Transmembrane helix</keyword>
<accession>A0A0B7JZ76</accession>
<feature type="transmembrane region" description="Helical" evidence="1">
    <location>
        <begin position="30"/>
        <end position="50"/>
    </location>
</feature>
<keyword evidence="1" id="KW-0472">Membrane</keyword>
<reference evidence="2" key="1">
    <citation type="submission" date="2015-01" db="EMBL/GenBank/DDBJ databases">
        <authorList>
            <person name="Durling Mikael"/>
        </authorList>
    </citation>
    <scope>NUCLEOTIDE SEQUENCE</scope>
</reference>
<dbReference type="AlphaFoldDB" id="A0A0B7JZ76"/>
<sequence>MANSGFGACNSRGHGIASHKGRLRYASRSGLCVMLLLCLIVRLCASYRLILASSPFPLSLCRVLF</sequence>
<keyword evidence="1" id="KW-0812">Transmembrane</keyword>
<name>A0A0B7JZ76_BIOOC</name>